<proteinExistence type="predicted"/>
<dbReference type="EMBL" id="CDOL01000230">
    <property type="protein sequence ID" value="CEN53387.1"/>
    <property type="molecule type" value="Genomic_DNA"/>
</dbReference>
<dbReference type="RefSeq" id="WP_042008207.1">
    <property type="nucleotide sequence ID" value="NZ_CDOL01000230.1"/>
</dbReference>
<dbReference type="Gene3D" id="3.40.50.300">
    <property type="entry name" value="P-loop containing nucleotide triphosphate hydrolases"/>
    <property type="match status" value="1"/>
</dbReference>
<protein>
    <recommendedName>
        <fullName evidence="1">SNF2 N-terminal domain-containing protein</fullName>
    </recommendedName>
</protein>
<evidence type="ECO:0000313" key="3">
    <source>
        <dbReference type="Proteomes" id="UP000038200"/>
    </source>
</evidence>
<dbReference type="OrthoDB" id="9760715at2"/>
<reference evidence="2 3" key="1">
    <citation type="submission" date="2015-01" db="EMBL/GenBank/DDBJ databases">
        <authorList>
            <person name="Xiang T."/>
            <person name="Song Y."/>
            <person name="Huang L."/>
            <person name="Wang B."/>
            <person name="Wu P."/>
        </authorList>
    </citation>
    <scope>NUCLEOTIDE SEQUENCE [LARGE SCALE GENOMIC DNA]</scope>
    <source>
        <strain evidence="2 3">CcD93</strain>
    </source>
</reference>
<dbReference type="SUPFAM" id="SSF52540">
    <property type="entry name" value="P-loop containing nucleoside triphosphate hydrolases"/>
    <property type="match status" value="2"/>
</dbReference>
<dbReference type="InterPro" id="IPR000330">
    <property type="entry name" value="SNF2_N"/>
</dbReference>
<evidence type="ECO:0000259" key="1">
    <source>
        <dbReference type="Pfam" id="PF00176"/>
    </source>
</evidence>
<gene>
    <name evidence="2" type="ORF">CCAND93_410013</name>
</gene>
<dbReference type="Pfam" id="PF00176">
    <property type="entry name" value="SNF2-rel_dom"/>
    <property type="match status" value="1"/>
</dbReference>
<dbReference type="InterPro" id="IPR038718">
    <property type="entry name" value="SNF2-like_sf"/>
</dbReference>
<evidence type="ECO:0000313" key="2">
    <source>
        <dbReference type="EMBL" id="CEN53387.1"/>
    </source>
</evidence>
<sequence length="408" mass="48111">MNNLLPQQEKALAHRSDWKVGALFMKMGTGKTRVTVELVNQVTDLDLVVYVAPLRIIQPKEPNIPKISDEVQKWGGFNAKEVIYIGVETIGQSDRQFLQLYKKIATTWKTFLVVDESIKIKNIEAKRTKRLLQLSEMVEYKLILNGEPVTRDLLDLYPQMNFLDPRILRMSLPEFKNTFCKYTTVTKRFGGYKEYSKEFITGYENIDYLYSLIGQYVFECDLDLRIQQIYEDVSYSISDEDKQEYYRLKTEYLDDEKLMMMNNNIFLELTQKMQHGYCCSQEKFEAVEKWFGKYPEEKSIIFVKYIRSMEECKRRFPKATVLNYKTGSYGLNLQHLPYTVYFDKTWDYGDVAQSKHRNYRVGQEQDCRYLSLTGDVGLEALISENNKKKIGVSEYLKKISREQLKKVL</sequence>
<dbReference type="InterPro" id="IPR027417">
    <property type="entry name" value="P-loop_NTPase"/>
</dbReference>
<feature type="domain" description="SNF2 N-terminal" evidence="1">
    <location>
        <begin position="101"/>
        <end position="184"/>
    </location>
</feature>
<dbReference type="PANTHER" id="PTHR10799">
    <property type="entry name" value="SNF2/RAD54 HELICASE FAMILY"/>
    <property type="match status" value="1"/>
</dbReference>
<organism evidence="2 3">
    <name type="scientific">Capnocytophaga canis</name>
    <dbReference type="NCBI Taxonomy" id="1848903"/>
    <lineage>
        <taxon>Bacteria</taxon>
        <taxon>Pseudomonadati</taxon>
        <taxon>Bacteroidota</taxon>
        <taxon>Flavobacteriia</taxon>
        <taxon>Flavobacteriales</taxon>
        <taxon>Flavobacteriaceae</taxon>
        <taxon>Capnocytophaga</taxon>
    </lineage>
</organism>
<accession>A0A0B7ITG9</accession>
<dbReference type="Gene3D" id="3.40.50.10810">
    <property type="entry name" value="Tandem AAA-ATPase domain"/>
    <property type="match status" value="1"/>
</dbReference>
<name>A0A0B7ITG9_9FLAO</name>
<dbReference type="GO" id="GO:0005524">
    <property type="term" value="F:ATP binding"/>
    <property type="evidence" value="ECO:0007669"/>
    <property type="project" value="InterPro"/>
</dbReference>
<dbReference type="Proteomes" id="UP000038200">
    <property type="component" value="Unassembled WGS sequence"/>
</dbReference>
<dbReference type="AlphaFoldDB" id="A0A0B7ITG9"/>